<evidence type="ECO:0000313" key="4">
    <source>
        <dbReference type="Proteomes" id="UP000192132"/>
    </source>
</evidence>
<protein>
    <recommendedName>
        <fullName evidence="2">DUF4394 domain-containing protein</fullName>
    </recommendedName>
</protein>
<comment type="caution">
    <text evidence="3">The sequence shown here is derived from an EMBL/GenBank/DDBJ whole genome shotgun (WGS) entry which is preliminary data.</text>
</comment>
<dbReference type="InterPro" id="IPR025507">
    <property type="entry name" value="DUF4394"/>
</dbReference>
<accession>A0A1S8CXE3</accession>
<dbReference type="PROSITE" id="PS51257">
    <property type="entry name" value="PROKAR_LIPOPROTEIN"/>
    <property type="match status" value="1"/>
</dbReference>
<feature type="chain" id="PRO_5010576485" description="DUF4394 domain-containing protein" evidence="1">
    <location>
        <begin position="20"/>
        <end position="562"/>
    </location>
</feature>
<dbReference type="Proteomes" id="UP000192132">
    <property type="component" value="Unassembled WGS sequence"/>
</dbReference>
<feature type="domain" description="DUF4394" evidence="2">
    <location>
        <begin position="308"/>
        <end position="539"/>
    </location>
</feature>
<proteinExistence type="predicted"/>
<sequence length="562" mass="57828">MKQKTLVVAVATLCGLVLAGCNDSNSDDWMPIESKPTVTGNVLVLTDNNHLASFNMDKPDTLISSEKITGLKNNDSLIGIDYRPADGKLYAVGSLGTIYTIDPSTNRAELKSTLIADSADTTAPYTAISGNPALMSVDFNPAADRLRVIGNDGQNLRINVDTGATTTDGAINGADATITSAAYSNSFAGTATTRLFDLDVKADRLYLQSPPNDGTLAVSAPLGVNAEGSSGFDIDSNNNQGYAILNVGSKQQFYKIDINKLAATDSANVAMLVGNLPSSLTSAAIRGLALKPASDAGVTIQGLSNSNQLISFKLTKPADVSTVAITGLTSGETIVGIDYRLRTDVADKSGVLYGLSSLGNLYTINASTGAANNRRALTAAADDSTLPFTGLNGNSFAVDFNPAADRLRVISQTGQNLRINVDTGATITDGNLNGLLNPQVAAAAYTNSYQGSVSSTALFDLDNTSNRLLQQIPPNDGNLVSIGALGITLGTNSGFDIAGGDNGLALATVADASGNTSSIYRINLTTGAATPAIAVGGTANLQASKIGTNTTPALIDLAIWLK</sequence>
<dbReference type="Pfam" id="PF14339">
    <property type="entry name" value="DUF4394"/>
    <property type="match status" value="2"/>
</dbReference>
<name>A0A1S8CXE3_9GAMM</name>
<feature type="domain" description="DUF4394" evidence="2">
    <location>
        <begin position="51"/>
        <end position="269"/>
    </location>
</feature>
<feature type="signal peptide" evidence="1">
    <location>
        <begin position="1"/>
        <end position="19"/>
    </location>
</feature>
<dbReference type="EMBL" id="MLCN01000006">
    <property type="protein sequence ID" value="ONG41868.1"/>
    <property type="molecule type" value="Genomic_DNA"/>
</dbReference>
<dbReference type="AlphaFoldDB" id="A0A1S8CXE3"/>
<keyword evidence="4" id="KW-1185">Reference proteome</keyword>
<gene>
    <name evidence="3" type="ORF">BKE30_01920</name>
</gene>
<dbReference type="RefSeq" id="WP_076876990.1">
    <property type="nucleotide sequence ID" value="NZ_MLCN01000006.1"/>
</dbReference>
<dbReference type="SUPFAM" id="SSF82171">
    <property type="entry name" value="DPP6 N-terminal domain-like"/>
    <property type="match status" value="1"/>
</dbReference>
<dbReference type="STRING" id="1907941.BKE30_01920"/>
<evidence type="ECO:0000259" key="2">
    <source>
        <dbReference type="Pfam" id="PF14339"/>
    </source>
</evidence>
<keyword evidence="1" id="KW-0732">Signal</keyword>
<reference evidence="3 4" key="1">
    <citation type="submission" date="2016-10" db="EMBL/GenBank/DDBJ databases">
        <title>Draft Genome sequence of Alkanindiges sp. strain H1.</title>
        <authorList>
            <person name="Subhash Y."/>
            <person name="Lee S."/>
        </authorList>
    </citation>
    <scope>NUCLEOTIDE SEQUENCE [LARGE SCALE GENOMIC DNA]</scope>
    <source>
        <strain evidence="3 4">H1</strain>
    </source>
</reference>
<evidence type="ECO:0000256" key="1">
    <source>
        <dbReference type="SAM" id="SignalP"/>
    </source>
</evidence>
<organism evidence="3 4">
    <name type="scientific">Alkanindiges hydrocarboniclasticus</name>
    <dbReference type="NCBI Taxonomy" id="1907941"/>
    <lineage>
        <taxon>Bacteria</taxon>
        <taxon>Pseudomonadati</taxon>
        <taxon>Pseudomonadota</taxon>
        <taxon>Gammaproteobacteria</taxon>
        <taxon>Moraxellales</taxon>
        <taxon>Moraxellaceae</taxon>
        <taxon>Alkanindiges</taxon>
    </lineage>
</organism>
<evidence type="ECO:0000313" key="3">
    <source>
        <dbReference type="EMBL" id="ONG41868.1"/>
    </source>
</evidence>
<dbReference type="OrthoDB" id="531718at2"/>